<dbReference type="EC" id="3.1.1.99" evidence="3"/>
<name>A0ABW5B468_9BACT</name>
<organism evidence="3 4">
    <name type="scientific">Shivajiella indica</name>
    <dbReference type="NCBI Taxonomy" id="872115"/>
    <lineage>
        <taxon>Bacteria</taxon>
        <taxon>Pseudomonadati</taxon>
        <taxon>Bacteroidota</taxon>
        <taxon>Cytophagia</taxon>
        <taxon>Cytophagales</taxon>
        <taxon>Cyclobacteriaceae</taxon>
        <taxon>Shivajiella</taxon>
    </lineage>
</organism>
<comment type="similarity">
    <text evidence="1">Belongs to the SMP-30/CGR1 family.</text>
</comment>
<dbReference type="PRINTS" id="PR01790">
    <property type="entry name" value="SMP30FAMILY"/>
</dbReference>
<dbReference type="Gene3D" id="2.120.10.30">
    <property type="entry name" value="TolB, C-terminal domain"/>
    <property type="match status" value="1"/>
</dbReference>
<dbReference type="InterPro" id="IPR011042">
    <property type="entry name" value="6-blade_b-propeller_TolB-like"/>
</dbReference>
<protein>
    <submittedName>
        <fullName evidence="3">SMP-30/gluconolactonase/LRE family protein</fullName>
        <ecNumber evidence="3">3.1.1.99</ecNumber>
    </submittedName>
</protein>
<sequence length="290" mass="32928">MEAIHLYSSQCILGEGPYWHAQRNSFFWVDIETGTLFEYSMDKRKVKTWSFTHRISLVLEGKEDHLILALDLNIARFNLETETLDWLVSIEDSLSGNRLNDGKCDAFGRLWIGSMNLKFKQGAGSLYSLDQNLRVQKHLDQITISNGMAWTRNNKTLYFIDSPTQKVKAYHFDLEQGEIQFDRNAIEIPDSLGTPDGMCIDQEGKLWIAHYGGSGVYRWDPMSGKLIEKIHLPVPHITSCAFGGKKLDTLLVTTARENLNESQLKEFPLSGDVFLIQTNTTGFLPNCCAL</sequence>
<gene>
    <name evidence="3" type="ORF">ACFSKV_00805</name>
</gene>
<evidence type="ECO:0000256" key="1">
    <source>
        <dbReference type="ARBA" id="ARBA00008853"/>
    </source>
</evidence>
<dbReference type="GO" id="GO:0016787">
    <property type="term" value="F:hydrolase activity"/>
    <property type="evidence" value="ECO:0007669"/>
    <property type="project" value="UniProtKB-KW"/>
</dbReference>
<dbReference type="RefSeq" id="WP_380799629.1">
    <property type="nucleotide sequence ID" value="NZ_JBHUIV010000002.1"/>
</dbReference>
<dbReference type="SUPFAM" id="SSF63829">
    <property type="entry name" value="Calcium-dependent phosphotriesterase"/>
    <property type="match status" value="1"/>
</dbReference>
<accession>A0ABW5B468</accession>
<dbReference type="PANTHER" id="PTHR10907">
    <property type="entry name" value="REGUCALCIN"/>
    <property type="match status" value="1"/>
</dbReference>
<evidence type="ECO:0000259" key="2">
    <source>
        <dbReference type="Pfam" id="PF08450"/>
    </source>
</evidence>
<dbReference type="InterPro" id="IPR005511">
    <property type="entry name" value="SMP-30"/>
</dbReference>
<keyword evidence="3" id="KW-0378">Hydrolase</keyword>
<comment type="caution">
    <text evidence="3">The sequence shown here is derived from an EMBL/GenBank/DDBJ whole genome shotgun (WGS) entry which is preliminary data.</text>
</comment>
<dbReference type="EMBL" id="JBHUIV010000002">
    <property type="protein sequence ID" value="MFD2200084.1"/>
    <property type="molecule type" value="Genomic_DNA"/>
</dbReference>
<dbReference type="PANTHER" id="PTHR10907:SF47">
    <property type="entry name" value="REGUCALCIN"/>
    <property type="match status" value="1"/>
</dbReference>
<dbReference type="InterPro" id="IPR013658">
    <property type="entry name" value="SGL"/>
</dbReference>
<keyword evidence="4" id="KW-1185">Reference proteome</keyword>
<feature type="domain" description="SMP-30/Gluconolactonase/LRE-like region" evidence="2">
    <location>
        <begin position="13"/>
        <end position="256"/>
    </location>
</feature>
<evidence type="ECO:0000313" key="4">
    <source>
        <dbReference type="Proteomes" id="UP001597414"/>
    </source>
</evidence>
<evidence type="ECO:0000313" key="3">
    <source>
        <dbReference type="EMBL" id="MFD2200084.1"/>
    </source>
</evidence>
<reference evidence="4" key="1">
    <citation type="journal article" date="2019" name="Int. J. Syst. Evol. Microbiol.">
        <title>The Global Catalogue of Microorganisms (GCM) 10K type strain sequencing project: providing services to taxonomists for standard genome sequencing and annotation.</title>
        <authorList>
            <consortium name="The Broad Institute Genomics Platform"/>
            <consortium name="The Broad Institute Genome Sequencing Center for Infectious Disease"/>
            <person name="Wu L."/>
            <person name="Ma J."/>
        </authorList>
    </citation>
    <scope>NUCLEOTIDE SEQUENCE [LARGE SCALE GENOMIC DNA]</scope>
    <source>
        <strain evidence="4">KCTC 19812</strain>
    </source>
</reference>
<dbReference type="Proteomes" id="UP001597414">
    <property type="component" value="Unassembled WGS sequence"/>
</dbReference>
<proteinExistence type="inferred from homology"/>
<dbReference type="Pfam" id="PF08450">
    <property type="entry name" value="SGL"/>
    <property type="match status" value="1"/>
</dbReference>